<name>A0ABT3XTN5_9FLAO</name>
<dbReference type="RefSeq" id="WP_267265912.1">
    <property type="nucleotide sequence ID" value="NZ_JAOVZW010000013.1"/>
</dbReference>
<dbReference type="SUPFAM" id="SSF50630">
    <property type="entry name" value="Acid proteases"/>
    <property type="match status" value="1"/>
</dbReference>
<keyword evidence="1" id="KW-0645">Protease</keyword>
<sequence length="280" mass="31645">MKRSIFTTSIFLIFLVFSLKTNAQIPFELNNNGHIIIKAEINGVEGKFILDTGAGLNAIFTKFSNKIKNEKTNNFFVGHRATGEELNVDLYNAKSMEINNRGFSDQQYTIVDLEFGDIDGMISLQPFRNTPITIDYNNKKILFGRTTKGEKSIDIQIADYAGKAIDIFTYVELNDHLKIQTLLDSGAGKNSFWFSSKLMEPLKLNKADFKAVPIKSDFKKENNYYIGKLSTINTTNKLRKVENLDAAFIVGLIYEGKTSIDWLGHILTIDIAKKKIFIAD</sequence>
<dbReference type="EMBL" id="JAOVZW010000013">
    <property type="protein sequence ID" value="MCX8524625.1"/>
    <property type="molecule type" value="Genomic_DNA"/>
</dbReference>
<dbReference type="GO" id="GO:0008233">
    <property type="term" value="F:peptidase activity"/>
    <property type="evidence" value="ECO:0007669"/>
    <property type="project" value="UniProtKB-KW"/>
</dbReference>
<keyword evidence="2" id="KW-1185">Reference proteome</keyword>
<dbReference type="Pfam" id="PF13650">
    <property type="entry name" value="Asp_protease_2"/>
    <property type="match status" value="1"/>
</dbReference>
<reference evidence="1" key="1">
    <citation type="submission" date="2022-10" db="EMBL/GenBank/DDBJ databases">
        <title>Chryseobacterium sp. nov., a novel bacterial species.</title>
        <authorList>
            <person name="Cao Y."/>
        </authorList>
    </citation>
    <scope>NUCLEOTIDE SEQUENCE</scope>
    <source>
        <strain evidence="1">CCTCC AB2015118</strain>
    </source>
</reference>
<organism evidence="1 2">
    <name type="scientific">Chryseobacterium formosus</name>
    <dbReference type="NCBI Taxonomy" id="1537363"/>
    <lineage>
        <taxon>Bacteria</taxon>
        <taxon>Pseudomonadati</taxon>
        <taxon>Bacteroidota</taxon>
        <taxon>Flavobacteriia</taxon>
        <taxon>Flavobacteriales</taxon>
        <taxon>Weeksellaceae</taxon>
        <taxon>Chryseobacterium group</taxon>
        <taxon>Chryseobacterium</taxon>
    </lineage>
</organism>
<protein>
    <submittedName>
        <fullName evidence="1">Aspartyl protease family protein</fullName>
    </submittedName>
</protein>
<comment type="caution">
    <text evidence="1">The sequence shown here is derived from an EMBL/GenBank/DDBJ whole genome shotgun (WGS) entry which is preliminary data.</text>
</comment>
<proteinExistence type="predicted"/>
<dbReference type="InterPro" id="IPR021109">
    <property type="entry name" value="Peptidase_aspartic_dom_sf"/>
</dbReference>
<evidence type="ECO:0000313" key="2">
    <source>
        <dbReference type="Proteomes" id="UP001073122"/>
    </source>
</evidence>
<accession>A0ABT3XTN5</accession>
<dbReference type="Gene3D" id="2.40.70.10">
    <property type="entry name" value="Acid Proteases"/>
    <property type="match status" value="1"/>
</dbReference>
<keyword evidence="1" id="KW-0378">Hydrolase</keyword>
<gene>
    <name evidence="1" type="ORF">OF897_11940</name>
</gene>
<evidence type="ECO:0000313" key="1">
    <source>
        <dbReference type="EMBL" id="MCX8524625.1"/>
    </source>
</evidence>
<dbReference type="GO" id="GO:0006508">
    <property type="term" value="P:proteolysis"/>
    <property type="evidence" value="ECO:0007669"/>
    <property type="project" value="UniProtKB-KW"/>
</dbReference>
<dbReference type="Proteomes" id="UP001073122">
    <property type="component" value="Unassembled WGS sequence"/>
</dbReference>